<dbReference type="PANTHER" id="PTHR28630">
    <property type="match status" value="1"/>
</dbReference>
<dbReference type="CDD" id="cd02970">
    <property type="entry name" value="PRX_like2"/>
    <property type="match status" value="1"/>
</dbReference>
<evidence type="ECO:0000313" key="2">
    <source>
        <dbReference type="EMBL" id="KAG7531699.1"/>
    </source>
</evidence>
<feature type="region of interest" description="Disordered" evidence="1">
    <location>
        <begin position="245"/>
        <end position="269"/>
    </location>
</feature>
<feature type="compositionally biased region" description="Polar residues" evidence="1">
    <location>
        <begin position="186"/>
        <end position="195"/>
    </location>
</feature>
<dbReference type="EMBL" id="JABELV010000084">
    <property type="protein sequence ID" value="KAG7531699.1"/>
    <property type="molecule type" value="Genomic_DNA"/>
</dbReference>
<protein>
    <submittedName>
        <fullName evidence="2">Uncharacterized protein</fullName>
    </submittedName>
</protein>
<feature type="compositionally biased region" description="Polar residues" evidence="1">
    <location>
        <begin position="93"/>
        <end position="111"/>
    </location>
</feature>
<feature type="compositionally biased region" description="Low complexity" evidence="1">
    <location>
        <begin position="79"/>
        <end position="92"/>
    </location>
</feature>
<dbReference type="InterPro" id="IPR032801">
    <property type="entry name" value="PXL2A/B/C"/>
</dbReference>
<feature type="region of interest" description="Disordered" evidence="1">
    <location>
        <begin position="573"/>
        <end position="602"/>
    </location>
</feature>
<dbReference type="Proteomes" id="UP000812966">
    <property type="component" value="Unassembled WGS sequence"/>
</dbReference>
<reference evidence="2" key="1">
    <citation type="submission" date="2020-04" db="EMBL/GenBank/DDBJ databases">
        <title>Analysis of mating type loci in Filobasidium floriforme.</title>
        <authorList>
            <person name="Nowrousian M."/>
        </authorList>
    </citation>
    <scope>NUCLEOTIDE SEQUENCE</scope>
    <source>
        <strain evidence="2">CBS 6242</strain>
    </source>
</reference>
<proteinExistence type="predicted"/>
<sequence length="602" mass="67033">MYSIRTNSTLQLPLSPVDSSPEQVEKPNPVPLGSRRTNQKEERPAVNSIRRKPSPLWSQQEWSPEEPVDVVLGRPIHDAGLSSASATDSDSSMILTTPRTPADTSQFSPASSPKVPDQHYFLPVDQPLFFEGKNTMAVTSGARSRPAISARTSSVQTESQRTELRDSALAGSKVQQKNHYVRSARPSPTLSTPGISESLVQEMRISQPVASSSTIPFPTGLGIQGAFQQGQVTQRLERAESKTLPPIPLSRSTTGVPGGPAPLPTSRSTDAAWKTYKPKKVKQDFSVDGLVDPIKLWEASHCYVTDELGRKRRFGEFFDSSPEAQAPLGRVPPSRSSSRSGLSRYSSIAESLGSQSRKQCGGEEWNDPGRKTVVFYIRHFWCGQCQDFTFASLSQLDPEAINAAGINVIVISNGTWRIIKRYRELFQLKYPVYVDEQRVLYEKMGMVLLNNDFGPSKDRAAYNQRSAPLQLVHGLKKAFVDMPLGNPGKLTQLGGEFVVGPGLQCHFAHRMTNTSNHMEAFDVLKIAGCDKPTKNEQAIKRFAEEELAEIAQLQREEEEWREGRVEEIERIRQSRAARRQHLTPIQQEQLRRLSVPTESQEE</sequence>
<accession>A0A8K0JJZ5</accession>
<dbReference type="AlphaFoldDB" id="A0A8K0JJZ5"/>
<gene>
    <name evidence="2" type="ORF">FFLO_04141</name>
</gene>
<evidence type="ECO:0000313" key="3">
    <source>
        <dbReference type="Proteomes" id="UP000812966"/>
    </source>
</evidence>
<evidence type="ECO:0000256" key="1">
    <source>
        <dbReference type="SAM" id="MobiDB-lite"/>
    </source>
</evidence>
<dbReference type="Pfam" id="PF13911">
    <property type="entry name" value="AhpC-TSA_2"/>
    <property type="match status" value="1"/>
</dbReference>
<dbReference type="SUPFAM" id="SSF52833">
    <property type="entry name" value="Thioredoxin-like"/>
    <property type="match status" value="1"/>
</dbReference>
<dbReference type="InterPro" id="IPR036249">
    <property type="entry name" value="Thioredoxin-like_sf"/>
</dbReference>
<dbReference type="PANTHER" id="PTHR28630:SF3">
    <property type="entry name" value="PEROXIREDOXIN-LIKE 2C"/>
    <property type="match status" value="1"/>
</dbReference>
<comment type="caution">
    <text evidence="2">The sequence shown here is derived from an EMBL/GenBank/DDBJ whole genome shotgun (WGS) entry which is preliminary data.</text>
</comment>
<feature type="region of interest" description="Disordered" evidence="1">
    <location>
        <begin position="79"/>
        <end position="114"/>
    </location>
</feature>
<dbReference type="Gene3D" id="3.40.30.10">
    <property type="entry name" value="Glutaredoxin"/>
    <property type="match status" value="1"/>
</dbReference>
<keyword evidence="3" id="KW-1185">Reference proteome</keyword>
<feature type="region of interest" description="Disordered" evidence="1">
    <location>
        <begin position="1"/>
        <end position="65"/>
    </location>
</feature>
<feature type="region of interest" description="Disordered" evidence="1">
    <location>
        <begin position="168"/>
        <end position="195"/>
    </location>
</feature>
<feature type="compositionally biased region" description="Polar residues" evidence="1">
    <location>
        <begin position="1"/>
        <end position="22"/>
    </location>
</feature>
<dbReference type="OrthoDB" id="40334at2759"/>
<name>A0A8K0JJZ5_9TREE</name>
<organism evidence="2 3">
    <name type="scientific">Filobasidium floriforme</name>
    <dbReference type="NCBI Taxonomy" id="5210"/>
    <lineage>
        <taxon>Eukaryota</taxon>
        <taxon>Fungi</taxon>
        <taxon>Dikarya</taxon>
        <taxon>Basidiomycota</taxon>
        <taxon>Agaricomycotina</taxon>
        <taxon>Tremellomycetes</taxon>
        <taxon>Filobasidiales</taxon>
        <taxon>Filobasidiaceae</taxon>
        <taxon>Filobasidium</taxon>
    </lineage>
</organism>